<organism evidence="1 2">
    <name type="scientific">Vermiconidia calcicola</name>
    <dbReference type="NCBI Taxonomy" id="1690605"/>
    <lineage>
        <taxon>Eukaryota</taxon>
        <taxon>Fungi</taxon>
        <taxon>Dikarya</taxon>
        <taxon>Ascomycota</taxon>
        <taxon>Pezizomycotina</taxon>
        <taxon>Dothideomycetes</taxon>
        <taxon>Dothideomycetidae</taxon>
        <taxon>Mycosphaerellales</taxon>
        <taxon>Extremaceae</taxon>
        <taxon>Vermiconidia</taxon>
    </lineage>
</organism>
<accession>A0ACC3MQV7</accession>
<evidence type="ECO:0000313" key="2">
    <source>
        <dbReference type="Proteomes" id="UP001281147"/>
    </source>
</evidence>
<protein>
    <submittedName>
        <fullName evidence="1">Factor arrest protein 11</fullName>
    </submittedName>
</protein>
<reference evidence="1" key="1">
    <citation type="submission" date="2023-07" db="EMBL/GenBank/DDBJ databases">
        <title>Black Yeasts Isolated from many extreme environments.</title>
        <authorList>
            <person name="Coleine C."/>
            <person name="Stajich J.E."/>
            <person name="Selbmann L."/>
        </authorList>
    </citation>
    <scope>NUCLEOTIDE SEQUENCE</scope>
    <source>
        <strain evidence="1">CCFEE 5714</strain>
    </source>
</reference>
<dbReference type="EMBL" id="JAUTXU010000172">
    <property type="protein sequence ID" value="KAK3701584.1"/>
    <property type="molecule type" value="Genomic_DNA"/>
</dbReference>
<gene>
    <name evidence="1" type="primary">FAR11_2</name>
    <name evidence="1" type="ORF">LTR37_015438</name>
</gene>
<keyword evidence="2" id="KW-1185">Reference proteome</keyword>
<evidence type="ECO:0000313" key="1">
    <source>
        <dbReference type="EMBL" id="KAK3701584.1"/>
    </source>
</evidence>
<name>A0ACC3MQV7_9PEZI</name>
<dbReference type="Proteomes" id="UP001281147">
    <property type="component" value="Unassembled WGS sequence"/>
</dbReference>
<sequence length="1084" mass="120465">MDEVENPDLPAAGEASPTLRPIEEDEDSTGNKAALDTVEADGILEQPSQAAPQQQAQPPTRPGLKRESSVPAPQQPPPAPPASSNNDDFPTDSPDSLTLADLRRIRSTFPTVQTPQKQQLEDYGQVYDFEYADAQSLPVEVEEWFGYGEVETGRLRACRESFQKAWEADGGWTDTGEEGRRGFVRKGLRALGRGGDTGQEDAGEALMCLTYIGLGMWEETAGRQDGGALAELFPHSKKAGSRLEEYGSSSSQLQCIVANMESLHTCGALQTIYTTLQNIAIRDFNNASDAPSRNEPQATKRVEESTEMWCCLTLLYLFLEVARSTNTPKLRKDIASLQPNLLTYLTQTVAKLRWEENLPIPLTKMLLLCWKTILVTLGGIQDVEDVKASLRDSQEEKGKEGEPLITASPLDYHLFRQEISSKYPAYAPPLPLFPLEPENNTILPPLPHRHAPITTPSDPTTSGSILHQPIHIATPAPSPPPSPAGPGKAGKKQNYQTNQMFPFLYPPLDGTSNALGGKGSTEMQDLWVGRRWEGSDVPASILEGAELFAGRMRATRGMRQLWDVRIDYMKSERGWEGREKERGGAEEDGQRVVMDEGLKKSLEVLKGLRELGIDGMEGLEDLDLDQDAEGAETFEMLDKPPAEETAPQGEPLPQTEEQRRLDAVKAFYEESLQHLQSLVIVLLKAVLQNVTDLVTKSSNGQTNGLQAGIQFTDPANPSSITDGARESIGDSTSEELDRLRSQEIAAKAISGVLLLLLKWFKVVHVLVFEYLTQLLVDSNYVPLVLKLWQTMEVGRACHYRLERKDKDFFAWCQEESRRSRKKSGEEETEEDDEACPPPIKLKRDSAAEDEHPLSPLQPADAADYTTHPPELDELGYPLTPLPLDPLKTYSYRNIFSSINYLRILQKITRRKTHRALLLINYKSSNHLKKTLKVPVRMLRYYTLKLFKSQVPFCGRKWRQGNMKIITAVWLSVPAELRDDWLSGGGGGMGGACVGDVDGTVEDALPLEQSLRSLTYWWNLRNFPLAMGVDRGMKEEERSFFERELERMEGLRGMEGDVGGDGEVGEEPGSGGGMQWQGQGPVEGY</sequence>
<proteinExistence type="predicted"/>
<comment type="caution">
    <text evidence="1">The sequence shown here is derived from an EMBL/GenBank/DDBJ whole genome shotgun (WGS) entry which is preliminary data.</text>
</comment>